<feature type="domain" description="FAD-binding" evidence="6">
    <location>
        <begin position="308"/>
        <end position="390"/>
    </location>
</feature>
<evidence type="ECO:0000256" key="4">
    <source>
        <dbReference type="ARBA" id="ARBA00023002"/>
    </source>
</evidence>
<evidence type="ECO:0000313" key="8">
    <source>
        <dbReference type="Proteomes" id="UP001194696"/>
    </source>
</evidence>
<keyword evidence="2" id="KW-0285">Flavoprotein</keyword>
<gene>
    <name evidence="7" type="ORF">BGZ96_010529</name>
</gene>
<name>A0ABQ7JU18_9FUNG</name>
<organism evidence="7 8">
    <name type="scientific">Linnemannia gamsii</name>
    <dbReference type="NCBI Taxonomy" id="64522"/>
    <lineage>
        <taxon>Eukaryota</taxon>
        <taxon>Fungi</taxon>
        <taxon>Fungi incertae sedis</taxon>
        <taxon>Mucoromycota</taxon>
        <taxon>Mortierellomycotina</taxon>
        <taxon>Mortierellomycetes</taxon>
        <taxon>Mortierellales</taxon>
        <taxon>Mortierellaceae</taxon>
        <taxon>Linnemannia</taxon>
    </lineage>
</organism>
<keyword evidence="5" id="KW-0812">Transmembrane</keyword>
<dbReference type="Gene3D" id="3.50.50.60">
    <property type="entry name" value="FAD/NAD(P)-binding domain"/>
    <property type="match status" value="1"/>
</dbReference>
<evidence type="ECO:0000256" key="2">
    <source>
        <dbReference type="ARBA" id="ARBA00022630"/>
    </source>
</evidence>
<dbReference type="PANTHER" id="PTHR47356:SF2">
    <property type="entry name" value="FAD-BINDING DOMAIN-CONTAINING PROTEIN-RELATED"/>
    <property type="match status" value="1"/>
</dbReference>
<evidence type="ECO:0000256" key="1">
    <source>
        <dbReference type="ARBA" id="ARBA00007992"/>
    </source>
</evidence>
<accession>A0ABQ7JU18</accession>
<evidence type="ECO:0000259" key="6">
    <source>
        <dbReference type="Pfam" id="PF01494"/>
    </source>
</evidence>
<evidence type="ECO:0000256" key="5">
    <source>
        <dbReference type="SAM" id="Phobius"/>
    </source>
</evidence>
<sequence>MSATVATPRPTVLIVGAGLGGVVLGALLERCNIPYMIFERASTVKPLGSAMSLAGQMIYLFRQLGIDEKFEEISKYSRFGDFRLENGTPLPTTDFIAMEEYGGCPSRIVSRPLLYDLLLSLVPRQKIHFNKRILNITEEDDKVKIQAADNTVYEGDILVGADGAYSAIRQRMYEKLKKEGNLPKSDQEDLPFNCTCLVGQTEPLDLEEFPELKNPKEPFVTTFSKDSPFTWTVFSTRQSTLCFMVLEHLSEKTSKTAQEQRFRNTDNSEWGPHAAQAMCDETRDFSISFGGGKKTLGDLYDKTPKERIVKVMLEEKVFKTWSHGRTVLLGDACHKVNPSAGVGAITAMHDAIALANLIYALPSNTSDDITKTFQEYHAERYPPAMEAYNNSLLMSKLLKGGVTGAIVRFMKNNMPNWLWRLAVKGLIMNRLQAGFLKPVEDKGTVPPNISPSTEKARALFNKRMGVVAV</sequence>
<dbReference type="PRINTS" id="PR00420">
    <property type="entry name" value="RNGMNOXGNASE"/>
</dbReference>
<feature type="domain" description="FAD-binding" evidence="6">
    <location>
        <begin position="11"/>
        <end position="185"/>
    </location>
</feature>
<dbReference type="Proteomes" id="UP001194696">
    <property type="component" value="Unassembled WGS sequence"/>
</dbReference>
<evidence type="ECO:0000256" key="3">
    <source>
        <dbReference type="ARBA" id="ARBA00022827"/>
    </source>
</evidence>
<keyword evidence="5" id="KW-1133">Transmembrane helix</keyword>
<dbReference type="Pfam" id="PF01494">
    <property type="entry name" value="FAD_binding_3"/>
    <property type="match status" value="2"/>
</dbReference>
<comment type="similarity">
    <text evidence="1">Belongs to the paxM FAD-dependent monooxygenase family.</text>
</comment>
<keyword evidence="3" id="KW-0274">FAD</keyword>
<dbReference type="InterPro" id="IPR050562">
    <property type="entry name" value="FAD_mOase_fung"/>
</dbReference>
<keyword evidence="8" id="KW-1185">Reference proteome</keyword>
<dbReference type="SUPFAM" id="SSF51905">
    <property type="entry name" value="FAD/NAD(P)-binding domain"/>
    <property type="match status" value="1"/>
</dbReference>
<keyword evidence="5" id="KW-0472">Membrane</keyword>
<keyword evidence="4" id="KW-0560">Oxidoreductase</keyword>
<dbReference type="InterPro" id="IPR002938">
    <property type="entry name" value="FAD-bd"/>
</dbReference>
<protein>
    <recommendedName>
        <fullName evidence="6">FAD-binding domain-containing protein</fullName>
    </recommendedName>
</protein>
<dbReference type="EMBL" id="JAAAIM010000694">
    <property type="protein sequence ID" value="KAG0285171.1"/>
    <property type="molecule type" value="Genomic_DNA"/>
</dbReference>
<dbReference type="InterPro" id="IPR036188">
    <property type="entry name" value="FAD/NAD-bd_sf"/>
</dbReference>
<feature type="transmembrane region" description="Helical" evidence="5">
    <location>
        <begin position="12"/>
        <end position="28"/>
    </location>
</feature>
<reference evidence="7 8" key="1">
    <citation type="journal article" date="2020" name="Fungal Divers.">
        <title>Resolving the Mortierellaceae phylogeny through synthesis of multi-gene phylogenetics and phylogenomics.</title>
        <authorList>
            <person name="Vandepol N."/>
            <person name="Liber J."/>
            <person name="Desiro A."/>
            <person name="Na H."/>
            <person name="Kennedy M."/>
            <person name="Barry K."/>
            <person name="Grigoriev I.V."/>
            <person name="Miller A.N."/>
            <person name="O'Donnell K."/>
            <person name="Stajich J.E."/>
            <person name="Bonito G."/>
        </authorList>
    </citation>
    <scope>NUCLEOTIDE SEQUENCE [LARGE SCALE GENOMIC DNA]</scope>
    <source>
        <strain evidence="7 8">AD045</strain>
    </source>
</reference>
<dbReference type="PANTHER" id="PTHR47356">
    <property type="entry name" value="FAD-DEPENDENT MONOOXYGENASE ASQG-RELATED"/>
    <property type="match status" value="1"/>
</dbReference>
<comment type="caution">
    <text evidence="7">The sequence shown here is derived from an EMBL/GenBank/DDBJ whole genome shotgun (WGS) entry which is preliminary data.</text>
</comment>
<proteinExistence type="inferred from homology"/>
<evidence type="ECO:0000313" key="7">
    <source>
        <dbReference type="EMBL" id="KAG0285171.1"/>
    </source>
</evidence>